<comment type="catalytic activity">
    <reaction evidence="1">
        <text>an N-(acyl)-sphingosylphosphoethanolamine = an N-(acyl)-sphingosyl-1,3-cyclic phosphate + ethanolamine</text>
        <dbReference type="Rhea" id="RHEA:60648"/>
        <dbReference type="ChEBI" id="CHEBI:57603"/>
        <dbReference type="ChEBI" id="CHEBI:143891"/>
        <dbReference type="ChEBI" id="CHEBI:143892"/>
    </reaction>
</comment>
<dbReference type="InterPro" id="IPR017946">
    <property type="entry name" value="PLC-like_Pdiesterase_TIM-brl"/>
</dbReference>
<keyword evidence="3" id="KW-0460">Magnesium</keyword>
<evidence type="ECO:0000313" key="7">
    <source>
        <dbReference type="EMBL" id="OTF70528.1"/>
    </source>
</evidence>
<dbReference type="InterPro" id="IPR001192">
    <property type="entry name" value="PI-PLC_fam"/>
</dbReference>
<reference evidence="7 8" key="1">
    <citation type="submission" date="2017-03" db="EMBL/GenBank/DDBJ databases">
        <title>Genome Survey of Euroglyphus maynei.</title>
        <authorList>
            <person name="Arlian L.G."/>
            <person name="Morgan M.S."/>
            <person name="Rider S.D."/>
        </authorList>
    </citation>
    <scope>NUCLEOTIDE SEQUENCE [LARGE SCALE GENOMIC DNA]</scope>
    <source>
        <strain evidence="7">Arlian Lab</strain>
        <tissue evidence="7">Whole body</tissue>
    </source>
</reference>
<keyword evidence="4" id="KW-1015">Disulfide bond</keyword>
<evidence type="ECO:0000256" key="5">
    <source>
        <dbReference type="ARBA" id="ARBA00023239"/>
    </source>
</evidence>
<dbReference type="GO" id="GO:0035556">
    <property type="term" value="P:intracellular signal transduction"/>
    <property type="evidence" value="ECO:0007669"/>
    <property type="project" value="InterPro"/>
</dbReference>
<evidence type="ECO:0000256" key="3">
    <source>
        <dbReference type="ARBA" id="ARBA00022842"/>
    </source>
</evidence>
<dbReference type="GO" id="GO:0006629">
    <property type="term" value="P:lipid metabolic process"/>
    <property type="evidence" value="ECO:0007669"/>
    <property type="project" value="InterPro"/>
</dbReference>
<dbReference type="InterPro" id="IPR035892">
    <property type="entry name" value="C2_domain_sf"/>
</dbReference>
<keyword evidence="8" id="KW-1185">Reference proteome</keyword>
<organism evidence="7 8">
    <name type="scientific">Euroglyphus maynei</name>
    <name type="common">Mayne's house dust mite</name>
    <dbReference type="NCBI Taxonomy" id="6958"/>
    <lineage>
        <taxon>Eukaryota</taxon>
        <taxon>Metazoa</taxon>
        <taxon>Ecdysozoa</taxon>
        <taxon>Arthropoda</taxon>
        <taxon>Chelicerata</taxon>
        <taxon>Arachnida</taxon>
        <taxon>Acari</taxon>
        <taxon>Acariformes</taxon>
        <taxon>Sarcoptiformes</taxon>
        <taxon>Astigmata</taxon>
        <taxon>Psoroptidia</taxon>
        <taxon>Analgoidea</taxon>
        <taxon>Pyroglyphidae</taxon>
        <taxon>Pyroglyphinae</taxon>
        <taxon>Euroglyphus</taxon>
    </lineage>
</organism>
<evidence type="ECO:0000313" key="8">
    <source>
        <dbReference type="Proteomes" id="UP000194236"/>
    </source>
</evidence>
<dbReference type="Gene3D" id="2.60.40.150">
    <property type="entry name" value="C2 domain"/>
    <property type="match status" value="1"/>
</dbReference>
<dbReference type="PANTHER" id="PTHR10336">
    <property type="entry name" value="PHOSPHOINOSITIDE-SPECIFIC PHOSPHOLIPASE C FAMILY PROTEIN"/>
    <property type="match status" value="1"/>
</dbReference>
<evidence type="ECO:0000259" key="6">
    <source>
        <dbReference type="PROSITE" id="PS50008"/>
    </source>
</evidence>
<dbReference type="SUPFAM" id="SSF51695">
    <property type="entry name" value="PLC-like phosphodiesterases"/>
    <property type="match status" value="1"/>
</dbReference>
<dbReference type="EMBL" id="MUJZ01065307">
    <property type="protein sequence ID" value="OTF70528.1"/>
    <property type="molecule type" value="Genomic_DNA"/>
</dbReference>
<accession>A0A1Y3ARN5</accession>
<dbReference type="PROSITE" id="PS50007">
    <property type="entry name" value="PIPLC_X_DOMAIN"/>
    <property type="match status" value="1"/>
</dbReference>
<dbReference type="OrthoDB" id="6508295at2759"/>
<dbReference type="PROSITE" id="PS50008">
    <property type="entry name" value="PIPLC_Y_DOMAIN"/>
    <property type="match status" value="1"/>
</dbReference>
<feature type="domain" description="PI-PLC Y-box" evidence="6">
    <location>
        <begin position="307"/>
        <end position="330"/>
    </location>
</feature>
<dbReference type="SUPFAM" id="SSF49562">
    <property type="entry name" value="C2 domain (Calcium/lipid-binding domain, CaLB)"/>
    <property type="match status" value="1"/>
</dbReference>
<sequence>MPRFDIINPIHRKQCHNMKKSLINYYVATCTIQTLKSDDLKCRNHLEQVILTKYDRLLSICRCFQLKLEWKENQIGVIVNCMKQEMIGIQLETLLIHMVKHGFERKPWPIILVLDCQNLILDNRMNELITVINNILPMQQIFSKSTAAHETMSMKQLKLCLPTFLQNSNQIAWPSLHSLCQKFVVIIKQSDSKSTVLMTANNNSDWDPTIEIQPDLHHPNESNIERLANEKCCILSFDSQRIIDSIERDRNNYLDDSIASLTSKAFTWCNFTANYYQSSSYNSIDWIRMGIQCIPYTVDDDHGYDGQLCRSLFDTINGSCGYVLKPSPLRHGHMYSIGFSEDRSLPGEPSAGPTRFLLKLYCIEDLMKFDPCTNPMRCKVVVQIIGYHEDNCRYHTKTCCTEGQIPFWDEQIRPVIRLPNFTFIRFEVYNCERLVADRTIPFKAMMRGMRYISLVGRDGCHNNGKLFVHSNFKKIASCWSPDFLPNTEMIGEKPQKHSIDYSDMDFIDADDDDGDQN</sequence>
<proteinExistence type="predicted"/>
<comment type="caution">
    <text evidence="7">The sequence shown here is derived from an EMBL/GenBank/DDBJ whole genome shotgun (WGS) entry which is preliminary data.</text>
</comment>
<name>A0A1Y3ARN5_EURMA</name>
<dbReference type="Proteomes" id="UP000194236">
    <property type="component" value="Unassembled WGS sequence"/>
</dbReference>
<dbReference type="Gene3D" id="3.20.20.190">
    <property type="entry name" value="Phosphatidylinositol (PI) phosphodiesterase"/>
    <property type="match status" value="1"/>
</dbReference>
<dbReference type="InterPro" id="IPR001711">
    <property type="entry name" value="PLipase_C_Pinositol-sp_Y"/>
</dbReference>
<evidence type="ECO:0000256" key="4">
    <source>
        <dbReference type="ARBA" id="ARBA00023157"/>
    </source>
</evidence>
<evidence type="ECO:0000256" key="1">
    <source>
        <dbReference type="ARBA" id="ARBA00000110"/>
    </source>
</evidence>
<dbReference type="GO" id="GO:0016829">
    <property type="term" value="F:lyase activity"/>
    <property type="evidence" value="ECO:0007669"/>
    <property type="project" value="UniProtKB-KW"/>
</dbReference>
<keyword evidence="2" id="KW-0479">Metal-binding</keyword>
<evidence type="ECO:0000256" key="2">
    <source>
        <dbReference type="ARBA" id="ARBA00022723"/>
    </source>
</evidence>
<dbReference type="GO" id="GO:0004435">
    <property type="term" value="F:phosphatidylinositol-4,5-bisphosphate phospholipase C activity"/>
    <property type="evidence" value="ECO:0007669"/>
    <property type="project" value="InterPro"/>
</dbReference>
<keyword evidence="5" id="KW-0456">Lyase</keyword>
<dbReference type="GO" id="GO:0046872">
    <property type="term" value="F:metal ion binding"/>
    <property type="evidence" value="ECO:0007669"/>
    <property type="project" value="UniProtKB-KW"/>
</dbReference>
<dbReference type="AlphaFoldDB" id="A0A1Y3ARN5"/>
<protein>
    <recommendedName>
        <fullName evidence="6">PI-PLC Y-box domain-containing protein</fullName>
    </recommendedName>
</protein>
<gene>
    <name evidence="7" type="ORF">BLA29_000431</name>
</gene>